<evidence type="ECO:0000256" key="5">
    <source>
        <dbReference type="ARBA" id="ARBA00022844"/>
    </source>
</evidence>
<accession>A0A5B9R043</accession>
<keyword evidence="15" id="KW-1185">Reference proteome</keyword>
<dbReference type="EMBL" id="MK360902">
    <property type="protein sequence ID" value="QEG54072.1"/>
    <property type="molecule type" value="Genomic_DNA"/>
</dbReference>
<comment type="function">
    <text evidence="1">Envelope glycoprotein important for virion assembly and egress. Plays a role in the correct incorporation of gH-gL into virion membrane. Directs the glycoprotein N (gN) to the host trans-Golgi network.</text>
</comment>
<keyword evidence="6" id="KW-1043">Host membrane</keyword>
<evidence type="ECO:0000256" key="4">
    <source>
        <dbReference type="ARBA" id="ARBA00022812"/>
    </source>
</evidence>
<keyword evidence="12" id="KW-0325">Glycoprotein</keyword>
<dbReference type="Proteomes" id="UP001144437">
    <property type="component" value="Segment"/>
</dbReference>
<feature type="transmembrane region" description="Helical" evidence="13">
    <location>
        <begin position="158"/>
        <end position="179"/>
    </location>
</feature>
<evidence type="ECO:0000256" key="8">
    <source>
        <dbReference type="ARBA" id="ARBA00022989"/>
    </source>
</evidence>
<name>A0A5B9R043_9ALPH</name>
<evidence type="ECO:0000313" key="14">
    <source>
        <dbReference type="EMBL" id="QEG54072.1"/>
    </source>
</evidence>
<keyword evidence="9" id="KW-1039">Host endosome</keyword>
<feature type="transmembrane region" description="Helical" evidence="13">
    <location>
        <begin position="217"/>
        <end position="239"/>
    </location>
</feature>
<evidence type="ECO:0000256" key="13">
    <source>
        <dbReference type="SAM" id="Phobius"/>
    </source>
</evidence>
<feature type="transmembrane region" description="Helical" evidence="13">
    <location>
        <begin position="245"/>
        <end position="265"/>
    </location>
</feature>
<keyword evidence="5" id="KW-0946">Virion</keyword>
<keyword evidence="3 13" id="KW-0812">Transmembrane</keyword>
<evidence type="ECO:0000256" key="7">
    <source>
        <dbReference type="ARBA" id="ARBA00022879"/>
    </source>
</evidence>
<feature type="transmembrane region" description="Helical" evidence="13">
    <location>
        <begin position="126"/>
        <end position="146"/>
    </location>
</feature>
<keyword evidence="2" id="KW-1048">Host nucleus</keyword>
<evidence type="ECO:0000256" key="3">
    <source>
        <dbReference type="ARBA" id="ARBA00022692"/>
    </source>
</evidence>
<dbReference type="Pfam" id="PF01528">
    <property type="entry name" value="Herpes_glycop"/>
    <property type="match status" value="1"/>
</dbReference>
<organism evidence="14 15">
    <name type="scientific">Cacatuid alphaherpesvirus 2</name>
    <dbReference type="NCBI Taxonomy" id="2604840"/>
    <lineage>
        <taxon>Viruses</taxon>
        <taxon>Duplodnaviria</taxon>
        <taxon>Heunggongvirae</taxon>
        <taxon>Peploviricota</taxon>
        <taxon>Herviviricetes</taxon>
        <taxon>Herpesvirales</taxon>
        <taxon>Orthoherpesviridae</taxon>
        <taxon>Alphaherpesvirinae</taxon>
        <taxon>Iltovirus</taxon>
        <taxon>Iltovirus cacatuidalpha2</taxon>
    </lineage>
</organism>
<keyword evidence="4" id="KW-1040">Host Golgi apparatus</keyword>
<proteinExistence type="inferred from homology"/>
<evidence type="ECO:0000313" key="15">
    <source>
        <dbReference type="Proteomes" id="UP001144437"/>
    </source>
</evidence>
<feature type="transmembrane region" description="Helical" evidence="13">
    <location>
        <begin position="21"/>
        <end position="43"/>
    </location>
</feature>
<feature type="transmembrane region" description="Helical" evidence="13">
    <location>
        <begin position="79"/>
        <end position="105"/>
    </location>
</feature>
<dbReference type="PRINTS" id="PR00333">
    <property type="entry name" value="HSVINTEGRLMP"/>
</dbReference>
<keyword evidence="11" id="KW-1015">Disulfide bond</keyword>
<evidence type="ECO:0000256" key="9">
    <source>
        <dbReference type="ARBA" id="ARBA00023046"/>
    </source>
</evidence>
<protein>
    <submittedName>
        <fullName evidence="14">Envelope glycoprotein M</fullName>
    </submittedName>
</protein>
<dbReference type="GO" id="GO:0019031">
    <property type="term" value="C:viral envelope"/>
    <property type="evidence" value="ECO:0007669"/>
    <property type="project" value="UniProtKB-KW"/>
</dbReference>
<evidence type="ECO:0000256" key="11">
    <source>
        <dbReference type="ARBA" id="ARBA00023157"/>
    </source>
</evidence>
<evidence type="ECO:0000256" key="6">
    <source>
        <dbReference type="ARBA" id="ARBA00022870"/>
    </source>
</evidence>
<evidence type="ECO:0000256" key="2">
    <source>
        <dbReference type="ARBA" id="ARBA00022562"/>
    </source>
</evidence>
<sequence length="410" mass="45441">MANYYYSGQESRLERISWRMWITETICFVFLVLLTTVSSFAALSSSAGFPCFFGTVGESNFGRDVVSETIGTGHRDVKIFFISSTATQFVVFSALFVWIVLVVYLMLGCIRVKMCNYDPSYGASELATAVANMPALVSLIICVWLWQVFVLLLSYRQVTLAAVTFCVIFIVGSIFLGAFTSGGKSPENYNTFNFQLKAVCKDVHVVVTAFKAVVMNLFTTLLSIWIMVLALLGAVVMVLNFEISISTAAVGAFVAFIVIGILYLLTVELLISRYVHVLLGPHLGMIISLGILGVTALNYSKTLDVMLYPSWKPITTGILGAFAVIVLTLGILRAVRSYRFHHSRQTRFLQRVNTVAGDVKGRIMRKKKGNVKAYVKTAPYSDDPAEGETVIYETVPYEDVTYQNLPYEGR</sequence>
<feature type="transmembrane region" description="Helical" evidence="13">
    <location>
        <begin position="317"/>
        <end position="335"/>
    </location>
</feature>
<feature type="transmembrane region" description="Helical" evidence="13">
    <location>
        <begin position="277"/>
        <end position="297"/>
    </location>
</feature>
<evidence type="ECO:0000256" key="10">
    <source>
        <dbReference type="ARBA" id="ARBA00023136"/>
    </source>
</evidence>
<evidence type="ECO:0000256" key="1">
    <source>
        <dbReference type="ARBA" id="ARBA00003017"/>
    </source>
</evidence>
<dbReference type="InterPro" id="IPR000785">
    <property type="entry name" value="Herpes_glycop_M"/>
</dbReference>
<keyword evidence="7 14" id="KW-0261">Viral envelope protein</keyword>
<reference evidence="14" key="1">
    <citation type="journal article" date="2019" name="Vet. Microbiol.">
        <title>Disease surveillance in wild Victorian cacatuids reveals co-infection with multiple agents and detection of novel avian viruses.</title>
        <authorList>
            <person name="Sutherland M."/>
            <person name="Sarker S."/>
            <person name="Vaz P.K."/>
            <person name="Legione A.R."/>
            <person name="Devlin J.M."/>
            <person name="Macwhirter P.L."/>
            <person name="Whiteley P.L."/>
            <person name="Raidal S.R."/>
        </authorList>
    </citation>
    <scope>NUCLEOTIDE SEQUENCE</scope>
    <source>
        <strain evidence="14">97-0001</strain>
    </source>
</reference>
<keyword evidence="10 13" id="KW-0472">Membrane</keyword>
<keyword evidence="8 13" id="KW-1133">Transmembrane helix</keyword>
<dbReference type="HAMAP" id="MF_04035">
    <property type="entry name" value="HSV_GM"/>
    <property type="match status" value="1"/>
</dbReference>
<evidence type="ECO:0000256" key="12">
    <source>
        <dbReference type="ARBA" id="ARBA00023180"/>
    </source>
</evidence>